<organism evidence="3 4">
    <name type="scientific">Pelobates cultripes</name>
    <name type="common">Western spadefoot toad</name>
    <dbReference type="NCBI Taxonomy" id="61616"/>
    <lineage>
        <taxon>Eukaryota</taxon>
        <taxon>Metazoa</taxon>
        <taxon>Chordata</taxon>
        <taxon>Craniata</taxon>
        <taxon>Vertebrata</taxon>
        <taxon>Euteleostomi</taxon>
        <taxon>Amphibia</taxon>
        <taxon>Batrachia</taxon>
        <taxon>Anura</taxon>
        <taxon>Pelobatoidea</taxon>
        <taxon>Pelobatidae</taxon>
        <taxon>Pelobates</taxon>
    </lineage>
</organism>
<keyword evidence="1" id="KW-1133">Transmembrane helix</keyword>
<keyword evidence="1" id="KW-0812">Transmembrane</keyword>
<accession>A0AAD1TBY6</accession>
<evidence type="ECO:0000313" key="3">
    <source>
        <dbReference type="EMBL" id="CAH2321606.1"/>
    </source>
</evidence>
<keyword evidence="1" id="KW-0472">Membrane</keyword>
<sequence>MSSALYRSLLSLTVSLMSLVCVFANGPEEETLDIKYAVIGACFGAVFGVIFIVLKLCLLKTKILDSFSDSESFNLRTIRQGNGENP</sequence>
<dbReference type="AlphaFoldDB" id="A0AAD1TBY6"/>
<reference evidence="3" key="1">
    <citation type="submission" date="2022-03" db="EMBL/GenBank/DDBJ databases">
        <authorList>
            <person name="Alioto T."/>
            <person name="Alioto T."/>
            <person name="Gomez Garrido J."/>
        </authorList>
    </citation>
    <scope>NUCLEOTIDE SEQUENCE</scope>
</reference>
<name>A0AAD1TBY6_PELCU</name>
<proteinExistence type="predicted"/>
<dbReference type="Pfam" id="PF14986">
    <property type="entry name" value="DUF4514"/>
    <property type="match status" value="1"/>
</dbReference>
<evidence type="ECO:0000256" key="1">
    <source>
        <dbReference type="SAM" id="Phobius"/>
    </source>
</evidence>
<dbReference type="EMBL" id="OW240922">
    <property type="protein sequence ID" value="CAH2321606.1"/>
    <property type="molecule type" value="Genomic_DNA"/>
</dbReference>
<evidence type="ECO:0000256" key="2">
    <source>
        <dbReference type="SAM" id="SignalP"/>
    </source>
</evidence>
<keyword evidence="2" id="KW-0732">Signal</keyword>
<keyword evidence="4" id="KW-1185">Reference proteome</keyword>
<feature type="chain" id="PRO_5042038935" evidence="2">
    <location>
        <begin position="25"/>
        <end position="86"/>
    </location>
</feature>
<dbReference type="InterPro" id="IPR029395">
    <property type="entry name" value="DUF4514"/>
</dbReference>
<gene>
    <name evidence="3" type="ORF">PECUL_23A023860</name>
</gene>
<feature type="transmembrane region" description="Helical" evidence="1">
    <location>
        <begin position="34"/>
        <end position="58"/>
    </location>
</feature>
<feature type="signal peptide" evidence="2">
    <location>
        <begin position="1"/>
        <end position="24"/>
    </location>
</feature>
<evidence type="ECO:0000313" key="4">
    <source>
        <dbReference type="Proteomes" id="UP001295444"/>
    </source>
</evidence>
<dbReference type="Proteomes" id="UP001295444">
    <property type="component" value="Chromosome 11"/>
</dbReference>
<protein>
    <submittedName>
        <fullName evidence="3">Uncharacterized protein</fullName>
    </submittedName>
</protein>